<name>A0A0F9H3K3_9ZZZZ</name>
<proteinExistence type="inferred from homology"/>
<dbReference type="InterPro" id="IPR030878">
    <property type="entry name" value="Ribosomal_uL15"/>
</dbReference>
<dbReference type="NCBIfam" id="TIGR01071">
    <property type="entry name" value="rplO_bact"/>
    <property type="match status" value="1"/>
</dbReference>
<dbReference type="Pfam" id="PF00828">
    <property type="entry name" value="Ribosomal_L27A"/>
    <property type="match status" value="1"/>
</dbReference>
<keyword evidence="2" id="KW-0689">Ribosomal protein</keyword>
<keyword evidence="3" id="KW-0687">Ribonucleoprotein</keyword>
<dbReference type="GO" id="GO:0006412">
    <property type="term" value="P:translation"/>
    <property type="evidence" value="ECO:0007669"/>
    <property type="project" value="InterPro"/>
</dbReference>
<dbReference type="InterPro" id="IPR001196">
    <property type="entry name" value="Ribosomal_uL15_CS"/>
</dbReference>
<accession>A0A0F9H3K3</accession>
<dbReference type="PANTHER" id="PTHR12934">
    <property type="entry name" value="50S RIBOSOMAL PROTEIN L15"/>
    <property type="match status" value="1"/>
</dbReference>
<dbReference type="EMBL" id="LAZR01016167">
    <property type="protein sequence ID" value="KKM05664.1"/>
    <property type="molecule type" value="Genomic_DNA"/>
</dbReference>
<dbReference type="SUPFAM" id="SSF52080">
    <property type="entry name" value="Ribosomal proteins L15p and L18e"/>
    <property type="match status" value="1"/>
</dbReference>
<sequence length="146" mass="15452">MRLDDILSAAGRDKSRKRVGRGRGSKGKTCGRGHKGLGQRSGGSMRIGHEGGQNPALMRIPQRGFNNANFRRSYQVVNVADLEVFSDGERVDVAAMVAKSLIRPGGLDVKILGTGELTKKLTVEACAFSASAEKKIAAAGGSVERV</sequence>
<gene>
    <name evidence="6" type="ORF">LCGC14_1751810</name>
</gene>
<comment type="caution">
    <text evidence="6">The sequence shown here is derived from an EMBL/GenBank/DDBJ whole genome shotgun (WGS) entry which is preliminary data.</text>
</comment>
<evidence type="ECO:0000256" key="1">
    <source>
        <dbReference type="ARBA" id="ARBA00007320"/>
    </source>
</evidence>
<reference evidence="6" key="1">
    <citation type="journal article" date="2015" name="Nature">
        <title>Complex archaea that bridge the gap between prokaryotes and eukaryotes.</title>
        <authorList>
            <person name="Spang A."/>
            <person name="Saw J.H."/>
            <person name="Jorgensen S.L."/>
            <person name="Zaremba-Niedzwiedzka K."/>
            <person name="Martijn J."/>
            <person name="Lind A.E."/>
            <person name="van Eijk R."/>
            <person name="Schleper C."/>
            <person name="Guy L."/>
            <person name="Ettema T.J."/>
        </authorList>
    </citation>
    <scope>NUCLEOTIDE SEQUENCE</scope>
</reference>
<dbReference type="GO" id="GO:0022625">
    <property type="term" value="C:cytosolic large ribosomal subunit"/>
    <property type="evidence" value="ECO:0007669"/>
    <property type="project" value="TreeGrafter"/>
</dbReference>
<evidence type="ECO:0000259" key="5">
    <source>
        <dbReference type="Pfam" id="PF00828"/>
    </source>
</evidence>
<dbReference type="AlphaFoldDB" id="A0A0F9H3K3"/>
<dbReference type="HAMAP" id="MF_01341">
    <property type="entry name" value="Ribosomal_uL15"/>
    <property type="match status" value="1"/>
</dbReference>
<organism evidence="6">
    <name type="scientific">marine sediment metagenome</name>
    <dbReference type="NCBI Taxonomy" id="412755"/>
    <lineage>
        <taxon>unclassified sequences</taxon>
        <taxon>metagenomes</taxon>
        <taxon>ecological metagenomes</taxon>
    </lineage>
</organism>
<dbReference type="Gene3D" id="3.100.10.10">
    <property type="match status" value="1"/>
</dbReference>
<dbReference type="PROSITE" id="PS00475">
    <property type="entry name" value="RIBOSOMAL_L15"/>
    <property type="match status" value="1"/>
</dbReference>
<evidence type="ECO:0000313" key="6">
    <source>
        <dbReference type="EMBL" id="KKM05664.1"/>
    </source>
</evidence>
<protein>
    <recommendedName>
        <fullName evidence="5">Large ribosomal subunit protein uL15/eL18 domain-containing protein</fullName>
    </recommendedName>
</protein>
<feature type="domain" description="Large ribosomal subunit protein uL15/eL18" evidence="5">
    <location>
        <begin position="76"/>
        <end position="144"/>
    </location>
</feature>
<evidence type="ECO:0000256" key="2">
    <source>
        <dbReference type="ARBA" id="ARBA00022980"/>
    </source>
</evidence>
<evidence type="ECO:0000256" key="3">
    <source>
        <dbReference type="ARBA" id="ARBA00023274"/>
    </source>
</evidence>
<comment type="similarity">
    <text evidence="1">Belongs to the universal ribosomal protein uL15 family.</text>
</comment>
<dbReference type="GO" id="GO:0003735">
    <property type="term" value="F:structural constituent of ribosome"/>
    <property type="evidence" value="ECO:0007669"/>
    <property type="project" value="InterPro"/>
</dbReference>
<dbReference type="InterPro" id="IPR036227">
    <property type="entry name" value="Ribosomal_uL15/eL18_sf"/>
</dbReference>
<evidence type="ECO:0000256" key="4">
    <source>
        <dbReference type="SAM" id="MobiDB-lite"/>
    </source>
</evidence>
<feature type="compositionally biased region" description="Basic residues" evidence="4">
    <location>
        <begin position="14"/>
        <end position="37"/>
    </location>
</feature>
<feature type="region of interest" description="Disordered" evidence="4">
    <location>
        <begin position="1"/>
        <end position="53"/>
    </location>
</feature>
<dbReference type="InterPro" id="IPR005749">
    <property type="entry name" value="Ribosomal_uL15_bac-type"/>
</dbReference>
<dbReference type="InterPro" id="IPR021131">
    <property type="entry name" value="Ribosomal_uL15/eL18"/>
</dbReference>
<dbReference type="PANTHER" id="PTHR12934:SF11">
    <property type="entry name" value="LARGE RIBOSOMAL SUBUNIT PROTEIN UL15M"/>
    <property type="match status" value="1"/>
</dbReference>